<dbReference type="InterPro" id="IPR036291">
    <property type="entry name" value="NAD(P)-bd_dom_sf"/>
</dbReference>
<dbReference type="InterPro" id="IPR020802">
    <property type="entry name" value="TesA-like"/>
</dbReference>
<dbReference type="InterPro" id="IPR050091">
    <property type="entry name" value="PKS_NRPS_Biosynth_Enz"/>
</dbReference>
<dbReference type="Pfam" id="PF16197">
    <property type="entry name" value="KAsynt_C_assoc"/>
    <property type="match status" value="1"/>
</dbReference>
<dbReference type="InterPro" id="IPR042104">
    <property type="entry name" value="PKS_dehydratase_sf"/>
</dbReference>
<accession>A0A1H0SAD1</accession>
<keyword evidence="2" id="KW-0596">Phosphopantetheine</keyword>
<dbReference type="InterPro" id="IPR020807">
    <property type="entry name" value="PKS_DH"/>
</dbReference>
<dbReference type="GO" id="GO:0033068">
    <property type="term" value="P:macrolide biosynthetic process"/>
    <property type="evidence" value="ECO:0007669"/>
    <property type="project" value="UniProtKB-ARBA"/>
</dbReference>
<dbReference type="Gene3D" id="1.10.1200.10">
    <property type="entry name" value="ACP-like"/>
    <property type="match status" value="2"/>
</dbReference>
<dbReference type="PANTHER" id="PTHR43775:SF37">
    <property type="entry name" value="SI:DKEY-61P9.11"/>
    <property type="match status" value="1"/>
</dbReference>
<gene>
    <name evidence="10" type="ORF">SAMN05216259_12659</name>
</gene>
<dbReference type="PANTHER" id="PTHR43775">
    <property type="entry name" value="FATTY ACID SYNTHASE"/>
    <property type="match status" value="1"/>
</dbReference>
<dbReference type="InterPro" id="IPR049552">
    <property type="entry name" value="PKS_DH_N"/>
</dbReference>
<evidence type="ECO:0000313" key="11">
    <source>
        <dbReference type="Proteomes" id="UP000199341"/>
    </source>
</evidence>
<feature type="domain" description="Carrier" evidence="8">
    <location>
        <begin position="1740"/>
        <end position="1815"/>
    </location>
</feature>
<organism evidence="10 11">
    <name type="scientific">Actinacidiphila guanduensis</name>
    <dbReference type="NCBI Taxonomy" id="310781"/>
    <lineage>
        <taxon>Bacteria</taxon>
        <taxon>Bacillati</taxon>
        <taxon>Actinomycetota</taxon>
        <taxon>Actinomycetes</taxon>
        <taxon>Kitasatosporales</taxon>
        <taxon>Streptomycetaceae</taxon>
        <taxon>Actinacidiphila</taxon>
    </lineage>
</organism>
<dbReference type="SMART" id="SM00824">
    <property type="entry name" value="PKS_TE"/>
    <property type="match status" value="1"/>
</dbReference>
<dbReference type="SMART" id="SM00825">
    <property type="entry name" value="PKS_KS"/>
    <property type="match status" value="1"/>
</dbReference>
<feature type="compositionally biased region" description="Low complexity" evidence="7">
    <location>
        <begin position="1840"/>
        <end position="1850"/>
    </location>
</feature>
<protein>
    <submittedName>
        <fullName evidence="10">Phthiocerol/phenolphthiocerol synthesis type-I polyketide synthase D</fullName>
    </submittedName>
</protein>
<dbReference type="SUPFAM" id="SSF53901">
    <property type="entry name" value="Thiolase-like"/>
    <property type="match status" value="1"/>
</dbReference>
<dbReference type="InterPro" id="IPR016036">
    <property type="entry name" value="Malonyl_transacylase_ACP-bd"/>
</dbReference>
<evidence type="ECO:0000259" key="9">
    <source>
        <dbReference type="PROSITE" id="PS52004"/>
    </source>
</evidence>
<keyword evidence="5" id="KW-0045">Antibiotic biosynthesis</keyword>
<proteinExistence type="predicted"/>
<sequence>MTGRAGSAPHDGADRAGLDTLLRDLVARACGIDAEEIDADRPLAEYGLSSRDAVGIAGELEETLGRVLPATLLWEETTLAALADRLAREGAGSAQPAGRPAGGTGGAAPDSDLPAVVGIGCRLPGGVHGPDAFWEFLLGNGDAVGDVPSGRWAAWGERTEEAAAGLPATVRRGAYLDDVAAFDARFFGIAPREAELMDPQQRLVLEVACEALQHAGMPAPTLRGSATGVYVGLSATEYALLTTADPAAVTEWTATGSAASIVANRLSYTLDLHGPSITVDTACSSSLVALHQAGRALRAGECDVALVAGVNVLLSPVVGAGFAEAGVLAPGGRCRPFDAAADGIVRGEGCGVVVLKRLADAEADGHRVLAVVRGTAVNSDGRSAGLVAPNPHAQQALLTAALRDAGTAAADVDYVETHGTGTLLGDPIEAGALAGVLGSGRPTDRPLLIGSVKSNLGHLEGAAGITGLIKTVLALHRRRLPTTLHFRQPNPHIDFAAGGLRVVDRPTPWPATNGRPARAGVSAFGFGGTNAHVVLEGWTGDGDTLPGAEDAGDASAAPEGEGAPHILVVSERSERRVADSARALADWLSAPQRTVSPTDLAHTLATNRSGGVAGAVVGRSTEELTAGLRALAEQRAANGVVLPRAVPAATTAAEPVFVFSGHGSQWAAMGARLLADEPAFATAVHDLDPVYAEATGKPLGTLLAQGAGSDDVARVQPLLFGLQVALARTLQTYGVEPAAVVGHSLGEVAAAVVAGALTPAQGLRVVLRRAALLATVDAQRLGAMAAVELPLDERSTVLGRYPGVGIAVDSSPMRCTVAGPAGAVGSLVADLEERGMTGRVLDVGGAGHSAAVDGVLADLRADLADLTAEAPHLPWYSTVYDDPRSVPRADADHWCANARRPVRLRQAVAAAAEDGHRVFVEVSPHPVAALPVHETLATAGAEDFLVLSTLRRDTEEAVALHTALGELHLAGVQRTGERLWPAGRRVPLPAPPWRHDRYWADRTIRDDADRGRPPLGVRADVPGSGRVLWRGNVGIKGWCRVEKRVHGTAVMPLAVCAEMFLCAATEAFGVPLDAVVVRDMALDRLLPLTDSTPVTTLLEPEGPGRAAVRIFTRSPVGTWLRHASAVVEIAREEPAPAAAGALTVDVGPALPPQGVAAPWQFPPALLDACLNAPAGAGRVAQEAMPVALDCLRARRPVPAGAVCRTWPAESPGAGGSRSTWSVRLEDAAGAALLAADGVELRVPDPSELPVPLGEKAYAVIWEPAGQEGPDVPAASDVLVLCSPQPSRPPSGRRLLDRLAAAGLRVTLTRGDPLSWARSLATWREELPADARGAVVLPCIAGEGPHTPAEVLPCVAAAVRAITEGGTGTPPRLVLVTESAAAVGPDEPGDPDGACLQGLVRVLALEHPELRPCLVDLDGSPEAPDDLVRELATPAGADVVAWRAGERYLARLVRAEVAAPAAGTIVRPFARSDGAYVLTGGLGGLGLAVAHRLAEQGAGRLVLNARRPPGTSARRSLAAIRRLGTDVAVVLGDIAEPGVAENLVGQAVRHGHPLRGVAHAAGVLRDELVTRLTAEAVTAVLRPKVEGTRRLAEATSDQELDWWLAFGSAAALLGSPGQAAYATANAWLDALVHTMRGRRGIGTSIAWGPWTGTGGAPDMGALAVDSLAVDEGLDALQTVVAADRAHTGVIRLDAGRVAAALPGIEEIAYFAAVLGPSATSGPDGGGDGHSRLDLGALDRESAVAMVRQRVLEQAAAVTGLDEIETTVPLTELGLDSLMAVRMRNALNRDFGTVLPQKLLLRGATLDDLVAAVHAAVVPEPQPAAAASGPAAPATVLTPTATAGTSATGHVTPDARPAPGRAHDAGVAPHRDQGAAPAAAGAARPGGPDMPESVLPRDAAERLVLVAWTLASGDSVAGVDHELPELRTDPELRAAFAGHIRDRLDGDPAAPGADRLAERTTLAAVADLVRPVLEGEDGRTPARGLVRVLRDPGPGAGGPPLFVFHPAGGTTSVYRPLAALLPPDRPVIGLDRTEAHRTVEEKAERYLAEIRRLQPEGPYHLLGWSFGGCLAYEAAVRLRESGAKVGYLGLVDTILPAALPEAPTPEFLLQRFARFAQYIRSAYGRTLQLPYQEMARMDEDSQVETLMRHLADAGLGMSPGVLEHQRTSYIDARAGERYDPRPYPDPVVLYRAREIQTLTTAIDPRYLREDADLGWAPLCPRLEVVHVDGDHLSLIDPPHVDVIARHLRDALDRR</sequence>
<dbReference type="InterPro" id="IPR020841">
    <property type="entry name" value="PKS_Beta-ketoAc_synthase_dom"/>
</dbReference>
<keyword evidence="11" id="KW-1185">Reference proteome</keyword>
<dbReference type="InterPro" id="IPR020806">
    <property type="entry name" value="PKS_PP-bd"/>
</dbReference>
<comment type="pathway">
    <text evidence="1">Antibiotic biosynthesis.</text>
</comment>
<dbReference type="InterPro" id="IPR001227">
    <property type="entry name" value="Ac_transferase_dom_sf"/>
</dbReference>
<dbReference type="SUPFAM" id="SSF47336">
    <property type="entry name" value="ACP-like"/>
    <property type="match status" value="2"/>
</dbReference>
<dbReference type="FunFam" id="3.40.47.10:FF:000019">
    <property type="entry name" value="Polyketide synthase type I"/>
    <property type="match status" value="1"/>
</dbReference>
<evidence type="ECO:0000313" key="10">
    <source>
        <dbReference type="EMBL" id="SDP38615.1"/>
    </source>
</evidence>
<feature type="domain" description="Carrier" evidence="8">
    <location>
        <begin position="16"/>
        <end position="90"/>
    </location>
</feature>
<name>A0A1H0SAD1_9ACTN</name>
<dbReference type="CDD" id="cd00833">
    <property type="entry name" value="PKS"/>
    <property type="match status" value="1"/>
</dbReference>
<dbReference type="GO" id="GO:0004312">
    <property type="term" value="F:fatty acid synthase activity"/>
    <property type="evidence" value="ECO:0007669"/>
    <property type="project" value="TreeGrafter"/>
</dbReference>
<dbReference type="SMART" id="SM00826">
    <property type="entry name" value="PKS_DH"/>
    <property type="match status" value="1"/>
</dbReference>
<feature type="region of interest" description="Disordered" evidence="7">
    <location>
        <begin position="1840"/>
        <end position="1892"/>
    </location>
</feature>
<dbReference type="Pfam" id="PF00975">
    <property type="entry name" value="Thioesterase"/>
    <property type="match status" value="1"/>
</dbReference>
<feature type="compositionally biased region" description="Low complexity" evidence="7">
    <location>
        <begin position="1872"/>
        <end position="1885"/>
    </location>
</feature>
<dbReference type="PROSITE" id="PS50075">
    <property type="entry name" value="CARRIER"/>
    <property type="match status" value="2"/>
</dbReference>
<dbReference type="Pfam" id="PF08659">
    <property type="entry name" value="KR"/>
    <property type="match status" value="1"/>
</dbReference>
<dbReference type="PROSITE" id="PS52004">
    <property type="entry name" value="KS3_2"/>
    <property type="match status" value="1"/>
</dbReference>
<dbReference type="InterPro" id="IPR018201">
    <property type="entry name" value="Ketoacyl_synth_AS"/>
</dbReference>
<dbReference type="Gene3D" id="3.40.50.1820">
    <property type="entry name" value="alpha/beta hydrolase"/>
    <property type="match status" value="1"/>
</dbReference>
<dbReference type="SUPFAM" id="SSF53474">
    <property type="entry name" value="alpha/beta-Hydrolases"/>
    <property type="match status" value="1"/>
</dbReference>
<dbReference type="InterPro" id="IPR016039">
    <property type="entry name" value="Thiolase-like"/>
</dbReference>
<keyword evidence="4" id="KW-0808">Transferase</keyword>
<dbReference type="Pfam" id="PF00698">
    <property type="entry name" value="Acyl_transf_1"/>
    <property type="match status" value="1"/>
</dbReference>
<dbReference type="InterPro" id="IPR014030">
    <property type="entry name" value="Ketoacyl_synth_N"/>
</dbReference>
<reference evidence="10 11" key="1">
    <citation type="submission" date="2016-10" db="EMBL/GenBank/DDBJ databases">
        <authorList>
            <person name="de Groot N.N."/>
        </authorList>
    </citation>
    <scope>NUCLEOTIDE SEQUENCE [LARGE SCALE GENOMIC DNA]</scope>
    <source>
        <strain evidence="10 11">CGMCC 4.2022</strain>
    </source>
</reference>
<dbReference type="InterPro" id="IPR057326">
    <property type="entry name" value="KR_dom"/>
</dbReference>
<dbReference type="PROSITE" id="PS00012">
    <property type="entry name" value="PHOSPHOPANTETHEINE"/>
    <property type="match status" value="1"/>
</dbReference>
<dbReference type="SMART" id="SM00822">
    <property type="entry name" value="PKS_KR"/>
    <property type="match status" value="1"/>
</dbReference>
<dbReference type="RefSeq" id="WP_218136754.1">
    <property type="nucleotide sequence ID" value="NZ_FNIE01000026.1"/>
</dbReference>
<keyword evidence="3" id="KW-0597">Phosphoprotein</keyword>
<dbReference type="SUPFAM" id="SSF52151">
    <property type="entry name" value="FabD/lysophospholipase-like"/>
    <property type="match status" value="1"/>
</dbReference>
<dbReference type="Pfam" id="PF00550">
    <property type="entry name" value="PP-binding"/>
    <property type="match status" value="2"/>
</dbReference>
<dbReference type="SMART" id="SM00827">
    <property type="entry name" value="PKS_AT"/>
    <property type="match status" value="1"/>
</dbReference>
<dbReference type="InterPro" id="IPR014043">
    <property type="entry name" value="Acyl_transferase_dom"/>
</dbReference>
<dbReference type="InterPro" id="IPR036736">
    <property type="entry name" value="ACP-like_sf"/>
</dbReference>
<dbReference type="Gene3D" id="3.10.129.10">
    <property type="entry name" value="Hotdog Thioesterase"/>
    <property type="match status" value="1"/>
</dbReference>
<keyword evidence="6" id="KW-0012">Acyltransferase</keyword>
<evidence type="ECO:0000256" key="7">
    <source>
        <dbReference type="SAM" id="MobiDB-lite"/>
    </source>
</evidence>
<dbReference type="Pfam" id="PF00109">
    <property type="entry name" value="ketoacyl-synt"/>
    <property type="match status" value="1"/>
</dbReference>
<dbReference type="Gene3D" id="3.40.50.720">
    <property type="entry name" value="NAD(P)-binding Rossmann-like Domain"/>
    <property type="match status" value="1"/>
</dbReference>
<dbReference type="InterPro" id="IPR006162">
    <property type="entry name" value="Ppantetheine_attach_site"/>
</dbReference>
<dbReference type="InterPro" id="IPR009081">
    <property type="entry name" value="PP-bd_ACP"/>
</dbReference>
<dbReference type="Pfam" id="PF02801">
    <property type="entry name" value="Ketoacyl-synt_C"/>
    <property type="match status" value="1"/>
</dbReference>
<dbReference type="Gene3D" id="3.40.366.10">
    <property type="entry name" value="Malonyl-Coenzyme A Acyl Carrier Protein, domain 2"/>
    <property type="match status" value="1"/>
</dbReference>
<evidence type="ECO:0000256" key="5">
    <source>
        <dbReference type="ARBA" id="ARBA00023194"/>
    </source>
</evidence>
<evidence type="ECO:0000256" key="6">
    <source>
        <dbReference type="ARBA" id="ARBA00023315"/>
    </source>
</evidence>
<dbReference type="Pfam" id="PF21089">
    <property type="entry name" value="PKS_DH_N"/>
    <property type="match status" value="1"/>
</dbReference>
<dbReference type="EMBL" id="FNIE01000026">
    <property type="protein sequence ID" value="SDP38615.1"/>
    <property type="molecule type" value="Genomic_DNA"/>
</dbReference>
<dbReference type="Gene3D" id="3.10.129.110">
    <property type="entry name" value="Polyketide synthase dehydratase"/>
    <property type="match status" value="1"/>
</dbReference>
<dbReference type="SUPFAM" id="SSF55048">
    <property type="entry name" value="Probable ACP-binding domain of malonyl-CoA ACP transacylase"/>
    <property type="match status" value="1"/>
</dbReference>
<dbReference type="InterPro" id="IPR013968">
    <property type="entry name" value="PKS_KR"/>
</dbReference>
<dbReference type="InterPro" id="IPR001031">
    <property type="entry name" value="Thioesterase"/>
</dbReference>
<dbReference type="InterPro" id="IPR016035">
    <property type="entry name" value="Acyl_Trfase/lysoPLipase"/>
</dbReference>
<dbReference type="STRING" id="310781.SAMN05216259_12659"/>
<dbReference type="InterPro" id="IPR029058">
    <property type="entry name" value="AB_hydrolase_fold"/>
</dbReference>
<dbReference type="CDD" id="cd08955">
    <property type="entry name" value="KR_2_FAS_SDR_x"/>
    <property type="match status" value="1"/>
</dbReference>
<dbReference type="SMART" id="SM00823">
    <property type="entry name" value="PKS_PP"/>
    <property type="match status" value="2"/>
</dbReference>
<feature type="domain" description="Ketosynthase family 3 (KS3)" evidence="9">
    <location>
        <begin position="111"/>
        <end position="537"/>
    </location>
</feature>
<dbReference type="GO" id="GO:0006633">
    <property type="term" value="P:fatty acid biosynthetic process"/>
    <property type="evidence" value="ECO:0007669"/>
    <property type="project" value="InterPro"/>
</dbReference>
<evidence type="ECO:0000259" key="8">
    <source>
        <dbReference type="PROSITE" id="PS50075"/>
    </source>
</evidence>
<evidence type="ECO:0000256" key="1">
    <source>
        <dbReference type="ARBA" id="ARBA00004792"/>
    </source>
</evidence>
<dbReference type="InterPro" id="IPR032821">
    <property type="entry name" value="PKS_assoc"/>
</dbReference>
<dbReference type="Proteomes" id="UP000199341">
    <property type="component" value="Unassembled WGS sequence"/>
</dbReference>
<evidence type="ECO:0000256" key="2">
    <source>
        <dbReference type="ARBA" id="ARBA00022450"/>
    </source>
</evidence>
<dbReference type="Gene3D" id="3.40.47.10">
    <property type="match status" value="1"/>
</dbReference>
<dbReference type="GO" id="GO:0004315">
    <property type="term" value="F:3-oxoacyl-[acyl-carrier-protein] synthase activity"/>
    <property type="evidence" value="ECO:0007669"/>
    <property type="project" value="InterPro"/>
</dbReference>
<evidence type="ECO:0000256" key="3">
    <source>
        <dbReference type="ARBA" id="ARBA00022553"/>
    </source>
</evidence>
<dbReference type="GO" id="GO:0031177">
    <property type="term" value="F:phosphopantetheine binding"/>
    <property type="evidence" value="ECO:0007669"/>
    <property type="project" value="InterPro"/>
</dbReference>
<feature type="compositionally biased region" description="Basic and acidic residues" evidence="7">
    <location>
        <begin position="1859"/>
        <end position="1871"/>
    </location>
</feature>
<dbReference type="Gene3D" id="3.30.70.250">
    <property type="entry name" value="Malonyl-CoA ACP transacylase, ACP-binding"/>
    <property type="match status" value="1"/>
</dbReference>
<feature type="region of interest" description="Disordered" evidence="7">
    <location>
        <begin position="540"/>
        <end position="564"/>
    </location>
</feature>
<dbReference type="SUPFAM" id="SSF51735">
    <property type="entry name" value="NAD(P)-binding Rossmann-fold domains"/>
    <property type="match status" value="2"/>
</dbReference>
<evidence type="ECO:0000256" key="4">
    <source>
        <dbReference type="ARBA" id="ARBA00022679"/>
    </source>
</evidence>
<dbReference type="InterPro" id="IPR014031">
    <property type="entry name" value="Ketoacyl_synth_C"/>
</dbReference>
<dbReference type="PROSITE" id="PS00606">
    <property type="entry name" value="KS3_1"/>
    <property type="match status" value="1"/>
</dbReference>